<feature type="transmembrane region" description="Helical" evidence="1">
    <location>
        <begin position="98"/>
        <end position="116"/>
    </location>
</feature>
<protein>
    <recommendedName>
        <fullName evidence="4">DUF2809 domain-containing protein</fullName>
    </recommendedName>
</protein>
<keyword evidence="3" id="KW-1185">Reference proteome</keyword>
<sequence>MFRRNKDRIYYFGITLLIIALGILSRKIEGIPLFVGDILYAVMTYFGLKALFLASPKWTLLFSLLFCFTIEISQTIQWEWLTTIRRTTLGHYILGEGFLWSDLVCYTLGISCAYFIDTKF</sequence>
<organism evidence="2 3">
    <name type="scientific">Flavobacterium haoranii</name>
    <dbReference type="NCBI Taxonomy" id="683124"/>
    <lineage>
        <taxon>Bacteria</taxon>
        <taxon>Pseudomonadati</taxon>
        <taxon>Bacteroidota</taxon>
        <taxon>Flavobacteriia</taxon>
        <taxon>Flavobacteriales</taxon>
        <taxon>Flavobacteriaceae</taxon>
        <taxon>Flavobacterium</taxon>
    </lineage>
</organism>
<feature type="transmembrane region" description="Helical" evidence="1">
    <location>
        <begin position="31"/>
        <end position="48"/>
    </location>
</feature>
<evidence type="ECO:0000256" key="1">
    <source>
        <dbReference type="SAM" id="Phobius"/>
    </source>
</evidence>
<evidence type="ECO:0008006" key="4">
    <source>
        <dbReference type="Google" id="ProtNLM"/>
    </source>
</evidence>
<evidence type="ECO:0000313" key="3">
    <source>
        <dbReference type="Proteomes" id="UP000184232"/>
    </source>
</evidence>
<feature type="transmembrane region" description="Helical" evidence="1">
    <location>
        <begin position="60"/>
        <end position="78"/>
    </location>
</feature>
<evidence type="ECO:0000313" key="2">
    <source>
        <dbReference type="EMBL" id="SHJ81807.1"/>
    </source>
</evidence>
<dbReference type="EMBL" id="FQZH01000007">
    <property type="protein sequence ID" value="SHJ81807.1"/>
    <property type="molecule type" value="Genomic_DNA"/>
</dbReference>
<accession>A0A1M6MEE1</accession>
<keyword evidence="1" id="KW-1133">Transmembrane helix</keyword>
<dbReference type="STRING" id="683124.SAMN05444337_2688"/>
<keyword evidence="1" id="KW-0472">Membrane</keyword>
<dbReference type="RefSeq" id="WP_072785968.1">
    <property type="nucleotide sequence ID" value="NZ_CP045292.1"/>
</dbReference>
<reference evidence="2 3" key="1">
    <citation type="submission" date="2016-11" db="EMBL/GenBank/DDBJ databases">
        <authorList>
            <person name="Jaros S."/>
            <person name="Januszkiewicz K."/>
            <person name="Wedrychowicz H."/>
        </authorList>
    </citation>
    <scope>NUCLEOTIDE SEQUENCE [LARGE SCALE GENOMIC DNA]</scope>
    <source>
        <strain evidence="2 3">DSM 22807</strain>
    </source>
</reference>
<dbReference type="InterPro" id="IPR021257">
    <property type="entry name" value="DUF2809"/>
</dbReference>
<dbReference type="Pfam" id="PF10990">
    <property type="entry name" value="DUF2809"/>
    <property type="match status" value="1"/>
</dbReference>
<dbReference type="AlphaFoldDB" id="A0A1M6MEE1"/>
<name>A0A1M6MEE1_9FLAO</name>
<proteinExistence type="predicted"/>
<dbReference type="OrthoDB" id="5360192at2"/>
<gene>
    <name evidence="2" type="ORF">SAMN05444337_2688</name>
</gene>
<keyword evidence="1" id="KW-0812">Transmembrane</keyword>
<feature type="transmembrane region" description="Helical" evidence="1">
    <location>
        <begin position="9"/>
        <end position="25"/>
    </location>
</feature>
<dbReference type="Proteomes" id="UP000184232">
    <property type="component" value="Unassembled WGS sequence"/>
</dbReference>